<comment type="caution">
    <text evidence="1">The sequence shown here is derived from an EMBL/GenBank/DDBJ whole genome shotgun (WGS) entry which is preliminary data.</text>
</comment>
<accession>A0A8S4QYQ5</accession>
<organism evidence="1 2">
    <name type="scientific">Pararge aegeria aegeria</name>
    <dbReference type="NCBI Taxonomy" id="348720"/>
    <lineage>
        <taxon>Eukaryota</taxon>
        <taxon>Metazoa</taxon>
        <taxon>Ecdysozoa</taxon>
        <taxon>Arthropoda</taxon>
        <taxon>Hexapoda</taxon>
        <taxon>Insecta</taxon>
        <taxon>Pterygota</taxon>
        <taxon>Neoptera</taxon>
        <taxon>Endopterygota</taxon>
        <taxon>Lepidoptera</taxon>
        <taxon>Glossata</taxon>
        <taxon>Ditrysia</taxon>
        <taxon>Papilionoidea</taxon>
        <taxon>Nymphalidae</taxon>
        <taxon>Satyrinae</taxon>
        <taxon>Satyrini</taxon>
        <taxon>Parargina</taxon>
        <taxon>Pararge</taxon>
    </lineage>
</organism>
<evidence type="ECO:0000313" key="1">
    <source>
        <dbReference type="EMBL" id="CAH2226639.1"/>
    </source>
</evidence>
<dbReference type="AlphaFoldDB" id="A0A8S4QYQ5"/>
<dbReference type="Gene3D" id="3.40.50.1820">
    <property type="entry name" value="alpha/beta hydrolase"/>
    <property type="match status" value="1"/>
</dbReference>
<dbReference type="InterPro" id="IPR029058">
    <property type="entry name" value="AB_hydrolase_fold"/>
</dbReference>
<reference evidence="1" key="1">
    <citation type="submission" date="2022-03" db="EMBL/GenBank/DDBJ databases">
        <authorList>
            <person name="Lindestad O."/>
        </authorList>
    </citation>
    <scope>NUCLEOTIDE SEQUENCE</scope>
</reference>
<dbReference type="EMBL" id="CAKXAJ010021731">
    <property type="protein sequence ID" value="CAH2226639.1"/>
    <property type="molecule type" value="Genomic_DNA"/>
</dbReference>
<keyword evidence="2" id="KW-1185">Reference proteome</keyword>
<gene>
    <name evidence="1" type="primary">jg6305</name>
    <name evidence="1" type="ORF">PAEG_LOCUS7334</name>
</gene>
<dbReference type="Proteomes" id="UP000838756">
    <property type="component" value="Unassembled WGS sequence"/>
</dbReference>
<evidence type="ECO:0000313" key="2">
    <source>
        <dbReference type="Proteomes" id="UP000838756"/>
    </source>
</evidence>
<dbReference type="OrthoDB" id="6431331at2759"/>
<protein>
    <submittedName>
        <fullName evidence="1">Jg6305 protein</fullName>
    </submittedName>
</protein>
<name>A0A8S4QYQ5_9NEOP</name>
<proteinExistence type="predicted"/>
<sequence>MYGPPGTAEDIFNIIYFRFTFDERIEILTYPPISPDYIRKLFTNIKIPILTIIADASNKSGKYKETPFLFDEKAFPNNNHRLREVFGNHDLHVIHPERVASFVAQFLLYGINGLDNKAKL</sequence>